<keyword evidence="6" id="KW-1185">Reference proteome</keyword>
<organism evidence="5 6">
    <name type="scientific">Eschrichtius robustus</name>
    <name type="common">California gray whale</name>
    <name type="synonym">Eschrichtius gibbosus</name>
    <dbReference type="NCBI Taxonomy" id="9764"/>
    <lineage>
        <taxon>Eukaryota</taxon>
        <taxon>Metazoa</taxon>
        <taxon>Chordata</taxon>
        <taxon>Craniata</taxon>
        <taxon>Vertebrata</taxon>
        <taxon>Euteleostomi</taxon>
        <taxon>Mammalia</taxon>
        <taxon>Eutheria</taxon>
        <taxon>Laurasiatheria</taxon>
        <taxon>Artiodactyla</taxon>
        <taxon>Whippomorpha</taxon>
        <taxon>Cetacea</taxon>
        <taxon>Mysticeti</taxon>
        <taxon>Eschrichtiidae</taxon>
        <taxon>Eschrichtius</taxon>
    </lineage>
</organism>
<feature type="region of interest" description="Disordered" evidence="3">
    <location>
        <begin position="782"/>
        <end position="805"/>
    </location>
</feature>
<dbReference type="AlphaFoldDB" id="A0AB34HN07"/>
<evidence type="ECO:0000256" key="3">
    <source>
        <dbReference type="SAM" id="MobiDB-lite"/>
    </source>
</evidence>
<dbReference type="Proteomes" id="UP001159641">
    <property type="component" value="Unassembled WGS sequence"/>
</dbReference>
<evidence type="ECO:0000256" key="1">
    <source>
        <dbReference type="ARBA" id="ARBA00023054"/>
    </source>
</evidence>
<feature type="compositionally biased region" description="Basic and acidic residues" evidence="3">
    <location>
        <begin position="92"/>
        <end position="101"/>
    </location>
</feature>
<dbReference type="Pfam" id="PF15070">
    <property type="entry name" value="GOLGA2L5"/>
    <property type="match status" value="2"/>
</dbReference>
<comment type="caution">
    <text evidence="5">The sequence shown here is derived from an EMBL/GenBank/DDBJ whole genome shotgun (WGS) entry which is preliminary data.</text>
</comment>
<keyword evidence="1 2" id="KW-0175">Coiled coil</keyword>
<dbReference type="GO" id="GO:0000137">
    <property type="term" value="C:Golgi cis cisterna"/>
    <property type="evidence" value="ECO:0007669"/>
    <property type="project" value="TreeGrafter"/>
</dbReference>
<accession>A0AB34HN07</accession>
<dbReference type="GO" id="GO:0007030">
    <property type="term" value="P:Golgi organization"/>
    <property type="evidence" value="ECO:0007669"/>
    <property type="project" value="TreeGrafter"/>
</dbReference>
<sequence>MWPPLPPPRPGMSEETRQSKLAAAKKKLREYQQKNSPGVPAGAKKKRKIKNGSSPETTTSGGCPSPEDIQDILKVLVSDLNRSNGVAIPPLDKWKAPKDRAAPVTPSADDTVSPGGVPSPCASPPRVTSMASTQNRDADRDPSPVDESTSFSSTESLRQLSQQLNGLVSESRYQELSVALDSSNLTNTQLSSKIEQLEKKEFEKKLVKEQGALREQLQVHIQTIGILVSEKTELQTALAHTQQAARQRAGGNLGTFSPLGRAHWLAFSGIPSLGFPSHAVISGESEDLAHRLQSSRQRVGELERTLSAVSTQQKQADRYNKELTKERDALRLQLYKNNKSNEDLKQQTSELEEKLRVMAKEKAAMQLGMEELQKKMEMSELLLQQHEDNLELYIDLLGGIAWNSLGFPDPTSFFTIQFSSQPTPDSSQQLQQALEEQAQLETHVEQLKDSLKQLQAERDQYVVNMKEENAVWQQKMQQMLEQMGKLKEEKECSMSQVQELETSLARLRTEIGKPGPGDLGAGLVSGLVRAAENGAVPPPQEPPAGPSEVEQRLQAEAEQLQKELQSLAQRLQAQVKDNESLSRLNQEQEQRLLELEQAARCWGEQAEERKQILESMQSDRTTISRALSQNRELKEQLAELQNGFVRLSNENMETTSTLQSEQHIKKELAKKLGQLQEKLGELKETVEVKSQEAQDLQRQRDQYLSHLQQYVAAYQQLASEKEVLQKQALLQTQLVDQLQHEEVQGKVAVQMAHQELQETQERLEAANQQNRQLQAQLNLMAVPGEAGDGPDGEEKEEEAPRPKLSVPEELDSRELLVAFFNSALASAEEEQARLRGQLKEEKLRCRRLAHLAAPAQDGAEKEAPASGIGGDSVPAETHQALQVAMDKLQVSELPPVGSRKGGGLRSCRCRALTLLFWLQGRFTALMQEKVDLKERVEELEHRCIQLSGETDTIGEYIALYQSQRAVLKARHREKEEYIRRLAQDKEEMKVKLLELRELVLRLVGERNEWYGKFLAAQNPAGEPTTAPPAPQEPGAADKGGLREVSLEDNVDPTQGEAPRGQTTPENPTAQQIMQLLREIQNPQERSVLGSNPCIPFFYQADENDEVKIMVV</sequence>
<feature type="region of interest" description="Disordered" evidence="3">
    <location>
        <begin position="1"/>
        <end position="68"/>
    </location>
</feature>
<evidence type="ECO:0000313" key="6">
    <source>
        <dbReference type="Proteomes" id="UP001159641"/>
    </source>
</evidence>
<name>A0AB34HN07_ESCRO</name>
<dbReference type="InterPro" id="IPR024858">
    <property type="entry name" value="GOLGA"/>
</dbReference>
<dbReference type="InterPro" id="IPR043976">
    <property type="entry name" value="GOLGA_cons_dom"/>
</dbReference>
<feature type="coiled-coil region" evidence="2">
    <location>
        <begin position="430"/>
        <end position="510"/>
    </location>
</feature>
<feature type="coiled-coil region" evidence="2">
    <location>
        <begin position="309"/>
        <end position="389"/>
    </location>
</feature>
<feature type="coiled-coil region" evidence="2">
    <location>
        <begin position="922"/>
        <end position="949"/>
    </location>
</feature>
<feature type="region of interest" description="Disordered" evidence="3">
    <location>
        <begin position="84"/>
        <end position="157"/>
    </location>
</feature>
<feature type="region of interest" description="Disordered" evidence="3">
    <location>
        <begin position="533"/>
        <end position="552"/>
    </location>
</feature>
<evidence type="ECO:0000313" key="5">
    <source>
        <dbReference type="EMBL" id="KAJ8792502.1"/>
    </source>
</evidence>
<proteinExistence type="predicted"/>
<dbReference type="Pfam" id="PF19046">
    <property type="entry name" value="GM130_C"/>
    <property type="match status" value="1"/>
</dbReference>
<dbReference type="GO" id="GO:0005801">
    <property type="term" value="C:cis-Golgi network"/>
    <property type="evidence" value="ECO:0007669"/>
    <property type="project" value="InterPro"/>
</dbReference>
<feature type="compositionally biased region" description="Polar residues" evidence="3">
    <location>
        <begin position="146"/>
        <end position="157"/>
    </location>
</feature>
<evidence type="ECO:0000256" key="2">
    <source>
        <dbReference type="SAM" id="Coils"/>
    </source>
</evidence>
<reference evidence="5 6" key="1">
    <citation type="submission" date="2022-11" db="EMBL/GenBank/DDBJ databases">
        <title>Whole genome sequence of Eschrichtius robustus ER-17-0199.</title>
        <authorList>
            <person name="Bruniche-Olsen A."/>
            <person name="Black A.N."/>
            <person name="Fields C.J."/>
            <person name="Walden K."/>
            <person name="Dewoody J.A."/>
        </authorList>
    </citation>
    <scope>NUCLEOTIDE SEQUENCE [LARGE SCALE GENOMIC DNA]</scope>
    <source>
        <strain evidence="5">ER-17-0199</strain>
        <tissue evidence="5">Blubber</tissue>
    </source>
</reference>
<protein>
    <recommendedName>
        <fullName evidence="4">Golgin subfamily A conserved domain-containing protein</fullName>
    </recommendedName>
</protein>
<feature type="compositionally biased region" description="Pro residues" evidence="3">
    <location>
        <begin position="536"/>
        <end position="545"/>
    </location>
</feature>
<feature type="domain" description="Golgin subfamily A conserved" evidence="4">
    <location>
        <begin position="446"/>
        <end position="889"/>
    </location>
</feature>
<dbReference type="InterPro" id="IPR043937">
    <property type="entry name" value="GOLGA_C"/>
</dbReference>
<gene>
    <name evidence="5" type="ORF">J1605_019721</name>
</gene>
<feature type="compositionally biased region" description="Pro residues" evidence="3">
    <location>
        <begin position="1"/>
        <end position="10"/>
    </location>
</feature>
<feature type="compositionally biased region" description="Acidic residues" evidence="3">
    <location>
        <begin position="788"/>
        <end position="797"/>
    </location>
</feature>
<dbReference type="EMBL" id="JAIQCJ010001090">
    <property type="protein sequence ID" value="KAJ8792502.1"/>
    <property type="molecule type" value="Genomic_DNA"/>
</dbReference>
<feature type="region of interest" description="Disordered" evidence="3">
    <location>
        <begin position="1018"/>
        <end position="1039"/>
    </location>
</feature>
<dbReference type="GO" id="GO:0032580">
    <property type="term" value="C:Golgi cisterna membrane"/>
    <property type="evidence" value="ECO:0007669"/>
    <property type="project" value="TreeGrafter"/>
</dbReference>
<dbReference type="PANTHER" id="PTHR10881">
    <property type="entry name" value="GOLGIN SUBFAMILY A MEMBER-RELATED"/>
    <property type="match status" value="1"/>
</dbReference>
<dbReference type="PANTHER" id="PTHR10881:SF46">
    <property type="entry name" value="GOLGIN SUBFAMILY A MEMBER 2"/>
    <property type="match status" value="1"/>
</dbReference>
<feature type="compositionally biased region" description="Polar residues" evidence="3">
    <location>
        <begin position="51"/>
        <end position="62"/>
    </location>
</feature>
<evidence type="ECO:0000259" key="4">
    <source>
        <dbReference type="Pfam" id="PF15070"/>
    </source>
</evidence>
<feature type="domain" description="Golgin subfamily A conserved" evidence="4">
    <location>
        <begin position="918"/>
        <end position="1017"/>
    </location>
</feature>